<organism evidence="1 2">
    <name type="scientific">Cichorium intybus</name>
    <name type="common">Chicory</name>
    <dbReference type="NCBI Taxonomy" id="13427"/>
    <lineage>
        <taxon>Eukaryota</taxon>
        <taxon>Viridiplantae</taxon>
        <taxon>Streptophyta</taxon>
        <taxon>Embryophyta</taxon>
        <taxon>Tracheophyta</taxon>
        <taxon>Spermatophyta</taxon>
        <taxon>Magnoliopsida</taxon>
        <taxon>eudicotyledons</taxon>
        <taxon>Gunneridae</taxon>
        <taxon>Pentapetalae</taxon>
        <taxon>asterids</taxon>
        <taxon>campanulids</taxon>
        <taxon>Asterales</taxon>
        <taxon>Asteraceae</taxon>
        <taxon>Cichorioideae</taxon>
        <taxon>Cichorieae</taxon>
        <taxon>Cichoriinae</taxon>
        <taxon>Cichorium</taxon>
    </lineage>
</organism>
<proteinExistence type="predicted"/>
<name>A0ACB9G739_CICIN</name>
<accession>A0ACB9G739</accession>
<protein>
    <submittedName>
        <fullName evidence="1">Uncharacterized protein</fullName>
    </submittedName>
</protein>
<keyword evidence="2" id="KW-1185">Reference proteome</keyword>
<evidence type="ECO:0000313" key="1">
    <source>
        <dbReference type="EMBL" id="KAI3778878.1"/>
    </source>
</evidence>
<comment type="caution">
    <text evidence="1">The sequence shown here is derived from an EMBL/GenBank/DDBJ whole genome shotgun (WGS) entry which is preliminary data.</text>
</comment>
<dbReference type="EMBL" id="CM042010">
    <property type="protein sequence ID" value="KAI3778878.1"/>
    <property type="molecule type" value="Genomic_DNA"/>
</dbReference>
<reference evidence="2" key="1">
    <citation type="journal article" date="2022" name="Mol. Ecol. Resour.">
        <title>The genomes of chicory, endive, great burdock and yacon provide insights into Asteraceae palaeo-polyploidization history and plant inulin production.</title>
        <authorList>
            <person name="Fan W."/>
            <person name="Wang S."/>
            <person name="Wang H."/>
            <person name="Wang A."/>
            <person name="Jiang F."/>
            <person name="Liu H."/>
            <person name="Zhao H."/>
            <person name="Xu D."/>
            <person name="Zhang Y."/>
        </authorList>
    </citation>
    <scope>NUCLEOTIDE SEQUENCE [LARGE SCALE GENOMIC DNA]</scope>
    <source>
        <strain evidence="2">cv. Punajuju</strain>
    </source>
</reference>
<dbReference type="Proteomes" id="UP001055811">
    <property type="component" value="Linkage Group LG02"/>
</dbReference>
<reference evidence="1 2" key="2">
    <citation type="journal article" date="2022" name="Mol. Ecol. Resour.">
        <title>The genomes of chicory, endive, great burdock and yacon provide insights into Asteraceae paleo-polyploidization history and plant inulin production.</title>
        <authorList>
            <person name="Fan W."/>
            <person name="Wang S."/>
            <person name="Wang H."/>
            <person name="Wang A."/>
            <person name="Jiang F."/>
            <person name="Liu H."/>
            <person name="Zhao H."/>
            <person name="Xu D."/>
            <person name="Zhang Y."/>
        </authorList>
    </citation>
    <scope>NUCLEOTIDE SEQUENCE [LARGE SCALE GENOMIC DNA]</scope>
    <source>
        <strain evidence="2">cv. Punajuju</strain>
        <tissue evidence="1">Leaves</tissue>
    </source>
</reference>
<evidence type="ECO:0000313" key="2">
    <source>
        <dbReference type="Proteomes" id="UP001055811"/>
    </source>
</evidence>
<sequence>MLHKDSSTNIHVESQQKTNVQVEQSVDSEHTPEKQNSIDQNPSVEQESPTPTPTHQPQRSIATDRPRRVIHPPKRLIEEANIVAYALNVAEEIEGIKEPSTYTEAITSEHCNKWITAMHDEMEYLENNSTWELAKLPKEKKPIRCKWIFKRKEGITPNEEARFKARLVAKGYSQIPGIDFTDVFSPVVKHSSIRTLLSIVAMHNHELEQLDVKTAFLHGELEEDIYMEQPEGFIIPGKENLIRL</sequence>
<gene>
    <name evidence="1" type="ORF">L2E82_08266</name>
</gene>